<name>A0A4Y1RIE4_PRUDU</name>
<protein>
    <submittedName>
        <fullName evidence="1">Early nodulin-like protein 5</fullName>
    </submittedName>
</protein>
<organism evidence="1">
    <name type="scientific">Prunus dulcis</name>
    <name type="common">Almond</name>
    <name type="synonym">Amygdalus dulcis</name>
    <dbReference type="NCBI Taxonomy" id="3755"/>
    <lineage>
        <taxon>Eukaryota</taxon>
        <taxon>Viridiplantae</taxon>
        <taxon>Streptophyta</taxon>
        <taxon>Embryophyta</taxon>
        <taxon>Tracheophyta</taxon>
        <taxon>Spermatophyta</taxon>
        <taxon>Magnoliopsida</taxon>
        <taxon>eudicotyledons</taxon>
        <taxon>Gunneridae</taxon>
        <taxon>Pentapetalae</taxon>
        <taxon>rosids</taxon>
        <taxon>fabids</taxon>
        <taxon>Rosales</taxon>
        <taxon>Rosaceae</taxon>
        <taxon>Amygdaloideae</taxon>
        <taxon>Amygdaleae</taxon>
        <taxon>Prunus</taxon>
    </lineage>
</organism>
<reference evidence="1" key="1">
    <citation type="journal article" date="2019" name="Science">
        <title>Mutation of a bHLH transcription factor allowed almond domestication.</title>
        <authorList>
            <person name="Sanchez-Perez R."/>
            <person name="Pavan S."/>
            <person name="Mazzeo R."/>
            <person name="Moldovan C."/>
            <person name="Aiese Cigliano R."/>
            <person name="Del Cueto J."/>
            <person name="Ricciardi F."/>
            <person name="Lotti C."/>
            <person name="Ricciardi L."/>
            <person name="Dicenta F."/>
            <person name="Lopez-Marques R.L."/>
            <person name="Lindberg Moller B."/>
        </authorList>
    </citation>
    <scope>NUCLEOTIDE SEQUENCE</scope>
</reference>
<dbReference type="AlphaFoldDB" id="A0A4Y1RIE4"/>
<accession>A0A4Y1RIE4</accession>
<sequence length="26" mass="3308">MSTSQFIYHQHQGKRWPFFNNQFQIH</sequence>
<proteinExistence type="predicted"/>
<evidence type="ECO:0000313" key="1">
    <source>
        <dbReference type="EMBL" id="BBH04072.1"/>
    </source>
</evidence>
<gene>
    <name evidence="1" type="ORF">Prudu_015116</name>
</gene>
<dbReference type="EMBL" id="AP019301">
    <property type="protein sequence ID" value="BBH04072.1"/>
    <property type="molecule type" value="Genomic_DNA"/>
</dbReference>